<reference evidence="2" key="1">
    <citation type="journal article" date="2020" name="Nature">
        <title>Giant virus diversity and host interactions through global metagenomics.</title>
        <authorList>
            <person name="Schulz F."/>
            <person name="Roux S."/>
            <person name="Paez-Espino D."/>
            <person name="Jungbluth S."/>
            <person name="Walsh D.A."/>
            <person name="Denef V.J."/>
            <person name="McMahon K.D."/>
            <person name="Konstantinidis K.T."/>
            <person name="Eloe-Fadrosh E.A."/>
            <person name="Kyrpides N.C."/>
            <person name="Woyke T."/>
        </authorList>
    </citation>
    <scope>NUCLEOTIDE SEQUENCE</scope>
    <source>
        <strain evidence="2">GVMAG-S-1101171-111</strain>
    </source>
</reference>
<dbReference type="GO" id="GO:0034450">
    <property type="term" value="F:ubiquitin-ubiquitin ligase activity"/>
    <property type="evidence" value="ECO:0007669"/>
    <property type="project" value="TreeGrafter"/>
</dbReference>
<dbReference type="PROSITE" id="PS51309">
    <property type="entry name" value="PABC"/>
    <property type="match status" value="1"/>
</dbReference>
<dbReference type="PANTHER" id="PTHR46276">
    <property type="entry name" value="E3 UBIQUITIN-PROTEIN LIGASE UBR5"/>
    <property type="match status" value="1"/>
</dbReference>
<dbReference type="AlphaFoldDB" id="A0A6C0ASF3"/>
<dbReference type="GO" id="GO:0090263">
    <property type="term" value="P:positive regulation of canonical Wnt signaling pathway"/>
    <property type="evidence" value="ECO:0007669"/>
    <property type="project" value="TreeGrafter"/>
</dbReference>
<dbReference type="PANTHER" id="PTHR46276:SF1">
    <property type="entry name" value="E3 UBIQUITIN-PROTEIN LIGASE UBR5"/>
    <property type="match status" value="1"/>
</dbReference>
<dbReference type="EMBL" id="MN740806">
    <property type="protein sequence ID" value="QHS82847.1"/>
    <property type="molecule type" value="Genomic_DNA"/>
</dbReference>
<feature type="domain" description="PABC" evidence="1">
    <location>
        <begin position="303"/>
        <end position="382"/>
    </location>
</feature>
<protein>
    <recommendedName>
        <fullName evidence="1">PABC domain-containing protein</fullName>
    </recommendedName>
</protein>
<dbReference type="GO" id="GO:0000209">
    <property type="term" value="P:protein polyubiquitination"/>
    <property type="evidence" value="ECO:0007669"/>
    <property type="project" value="TreeGrafter"/>
</dbReference>
<dbReference type="InterPro" id="IPR036053">
    <property type="entry name" value="PABP-dom"/>
</dbReference>
<accession>A0A6C0ASF3</accession>
<proteinExistence type="predicted"/>
<dbReference type="GO" id="GO:0003723">
    <property type="term" value="F:RNA binding"/>
    <property type="evidence" value="ECO:0007669"/>
    <property type="project" value="InterPro"/>
</dbReference>
<organism evidence="2">
    <name type="scientific">viral metagenome</name>
    <dbReference type="NCBI Taxonomy" id="1070528"/>
    <lineage>
        <taxon>unclassified sequences</taxon>
        <taxon>metagenomes</taxon>
        <taxon>organismal metagenomes</taxon>
    </lineage>
</organism>
<dbReference type="SUPFAM" id="SSF63570">
    <property type="entry name" value="PABC (PABP) domain"/>
    <property type="match status" value="1"/>
</dbReference>
<name>A0A6C0ASF3_9ZZZZ</name>
<dbReference type="SMART" id="SM00517">
    <property type="entry name" value="PolyA"/>
    <property type="match status" value="1"/>
</dbReference>
<dbReference type="InterPro" id="IPR002004">
    <property type="entry name" value="PABP_HYD_C"/>
</dbReference>
<evidence type="ECO:0000313" key="2">
    <source>
        <dbReference type="EMBL" id="QHS82847.1"/>
    </source>
</evidence>
<dbReference type="Pfam" id="PF00658">
    <property type="entry name" value="MLLE"/>
    <property type="match status" value="1"/>
</dbReference>
<dbReference type="GO" id="GO:0005634">
    <property type="term" value="C:nucleus"/>
    <property type="evidence" value="ECO:0007669"/>
    <property type="project" value="TreeGrafter"/>
</dbReference>
<evidence type="ECO:0000259" key="1">
    <source>
        <dbReference type="PROSITE" id="PS51309"/>
    </source>
</evidence>
<dbReference type="GO" id="GO:0005737">
    <property type="term" value="C:cytoplasm"/>
    <property type="evidence" value="ECO:0007669"/>
    <property type="project" value="TreeGrafter"/>
</dbReference>
<dbReference type="Gene3D" id="1.10.1900.10">
    <property type="entry name" value="c-terminal domain of poly(a) binding protein"/>
    <property type="match status" value="1"/>
</dbReference>
<sequence length="392" mass="44386">MTPKLTGICIVALPREYRTCTEVKNLIENTLNIGQVASVHLAETMSKTNVVYHTANVIMTTITNTKIMSDFEEFEGRASIDVPEGLSMSWDNGKPMGHLSIRDIPDISRFDFCSPSTKMEFPGGACPSLHIPIIPKKLSRYSPLTSTVYSQPREGFYDTESGLTDLIQNKLGFGQVKRIDFVTRDDKEDKPKAAFIHFDHWYDNKNSRFLLAKIEETGNFRQKGFYNGFNMQKFYAQNENGQSQEAFIVFKINHKPIPEVNETECELNIHQLVAVNKRLLESETALKEQVAALTARIAELESQQPQQRPSTPVFTSESQEDDIGEHLYNHIMKICPERAGKITGMLLELDVPELLELVNNPTGVMLQKRVDEAITVLIESEAEEEAEARLNR</sequence>